<evidence type="ECO:0008006" key="4">
    <source>
        <dbReference type="Google" id="ProtNLM"/>
    </source>
</evidence>
<dbReference type="SUPFAM" id="SSF56042">
    <property type="entry name" value="PurM C-terminal domain-like"/>
    <property type="match status" value="1"/>
</dbReference>
<dbReference type="PANTHER" id="PTHR30270:SF0">
    <property type="entry name" value="THIAMINE-MONOPHOSPHATE KINASE"/>
    <property type="match status" value="1"/>
</dbReference>
<dbReference type="InterPro" id="IPR036921">
    <property type="entry name" value="PurM-like_N_sf"/>
</dbReference>
<dbReference type="InterPro" id="IPR006283">
    <property type="entry name" value="ThiL-like"/>
</dbReference>
<reference evidence="3" key="1">
    <citation type="submission" date="2018-05" db="EMBL/GenBank/DDBJ databases">
        <authorList>
            <person name="Lanie J.A."/>
            <person name="Ng W.-L."/>
            <person name="Kazmierczak K.M."/>
            <person name="Andrzejewski T.M."/>
            <person name="Davidsen T.M."/>
            <person name="Wayne K.J."/>
            <person name="Tettelin H."/>
            <person name="Glass J.I."/>
            <person name="Rusch D."/>
            <person name="Podicherti R."/>
            <person name="Tsui H.-C.T."/>
            <person name="Winkler M.E."/>
        </authorList>
    </citation>
    <scope>NUCLEOTIDE SEQUENCE</scope>
</reference>
<accession>A0A381VL51</accession>
<dbReference type="InterPro" id="IPR016188">
    <property type="entry name" value="PurM-like_N"/>
</dbReference>
<dbReference type="GO" id="GO:0009030">
    <property type="term" value="F:thiamine-phosphate kinase activity"/>
    <property type="evidence" value="ECO:0007669"/>
    <property type="project" value="InterPro"/>
</dbReference>
<dbReference type="HAMAP" id="MF_02128">
    <property type="entry name" value="TMP_kinase"/>
    <property type="match status" value="1"/>
</dbReference>
<dbReference type="GO" id="GO:0009228">
    <property type="term" value="P:thiamine biosynthetic process"/>
    <property type="evidence" value="ECO:0007669"/>
    <property type="project" value="InterPro"/>
</dbReference>
<sequence>MRKKNKITEQKIIYRYLNKLNFNKSETFNFNNDAAFLKKRKNKEIVVTNDTIVESVDFFKSDPAESVAQKIITYNLSDISSMGADPYAYTLSLSLPKKITHEWISKFVKKILYFQNKYNFFLLGGDISQSNQLIISSNFFGYVAKQNILKREFPNKGDDIWVTGYLGDSSVGLALSKKQIFLNDVQTKYFTNKFLFPKPCMIGSLICKISTSAIDISDGFYGDLSKIINSKLIGANIYSSKIPYSSNLKKLFAKNKIVTSDVLNAGDDYELIFTAPKNNRNKLKKIATKYNYRITKVGRIIGKNGIYVDDQKLMKFKNPYQHSF</sequence>
<organism evidence="3">
    <name type="scientific">marine metagenome</name>
    <dbReference type="NCBI Taxonomy" id="408172"/>
    <lineage>
        <taxon>unclassified sequences</taxon>
        <taxon>metagenomes</taxon>
        <taxon>ecological metagenomes</taxon>
    </lineage>
</organism>
<dbReference type="Pfam" id="PF00586">
    <property type="entry name" value="AIRS"/>
    <property type="match status" value="1"/>
</dbReference>
<evidence type="ECO:0000259" key="2">
    <source>
        <dbReference type="Pfam" id="PF02769"/>
    </source>
</evidence>
<evidence type="ECO:0000313" key="3">
    <source>
        <dbReference type="EMBL" id="SVA41065.1"/>
    </source>
</evidence>
<proteinExistence type="inferred from homology"/>
<feature type="domain" description="PurM-like C-terminal" evidence="2">
    <location>
        <begin position="156"/>
        <end position="309"/>
    </location>
</feature>
<protein>
    <recommendedName>
        <fullName evidence="4">PurM-like N-terminal domain-containing protein</fullName>
    </recommendedName>
</protein>
<dbReference type="Gene3D" id="3.30.1330.10">
    <property type="entry name" value="PurM-like, N-terminal domain"/>
    <property type="match status" value="1"/>
</dbReference>
<dbReference type="SUPFAM" id="SSF55326">
    <property type="entry name" value="PurM N-terminal domain-like"/>
    <property type="match status" value="1"/>
</dbReference>
<feature type="domain" description="PurM-like N-terminal" evidence="1">
    <location>
        <begin position="32"/>
        <end position="142"/>
    </location>
</feature>
<dbReference type="InterPro" id="IPR036676">
    <property type="entry name" value="PurM-like_C_sf"/>
</dbReference>
<dbReference type="Gene3D" id="3.90.650.10">
    <property type="entry name" value="PurM-like C-terminal domain"/>
    <property type="match status" value="1"/>
</dbReference>
<dbReference type="NCBIfam" id="TIGR01379">
    <property type="entry name" value="thiL"/>
    <property type="match status" value="1"/>
</dbReference>
<evidence type="ECO:0000259" key="1">
    <source>
        <dbReference type="Pfam" id="PF00586"/>
    </source>
</evidence>
<dbReference type="AlphaFoldDB" id="A0A381VL51"/>
<dbReference type="PIRSF" id="PIRSF005303">
    <property type="entry name" value="Thiam_monoph_kin"/>
    <property type="match status" value="1"/>
</dbReference>
<dbReference type="InterPro" id="IPR010918">
    <property type="entry name" value="PurM-like_C_dom"/>
</dbReference>
<name>A0A381VL51_9ZZZZ</name>
<dbReference type="Pfam" id="PF02769">
    <property type="entry name" value="AIRS_C"/>
    <property type="match status" value="1"/>
</dbReference>
<dbReference type="CDD" id="cd02194">
    <property type="entry name" value="ThiL"/>
    <property type="match status" value="1"/>
</dbReference>
<gene>
    <name evidence="3" type="ORF">METZ01_LOCUS93919</name>
</gene>
<dbReference type="PANTHER" id="PTHR30270">
    <property type="entry name" value="THIAMINE-MONOPHOSPHATE KINASE"/>
    <property type="match status" value="1"/>
</dbReference>
<dbReference type="EMBL" id="UINC01009153">
    <property type="protein sequence ID" value="SVA41065.1"/>
    <property type="molecule type" value="Genomic_DNA"/>
</dbReference>